<dbReference type="PANTHER" id="PTHR21547">
    <property type="entry name" value="CLUSTERIN ASSOCIATED PROTEIN 1"/>
    <property type="match status" value="1"/>
</dbReference>
<sequence length="432" mass="49115">MSYYELQSFTLLMTQIGFPRPISIDTFRKPDFFLVAEILHYIITIVAPNNAIAMDIGTQEDRVYFITTVVGVLQSTLHLKLDPKKIYAAGPEAVRELRKIVQEVATYIGATAVSADKGSYSAASVDLTLHSNALRVASSKIVEASTKLLTQLRLHVDDLYQRMQQAMSSQPDALSLSGAVQQRIKNLASECSALQEEVTTNKREKAKLEEQMNQKKQSITHTMDRLDAIRSTKPPFLAELEAMEAELSKLHLEYARKFRSLLFLEGQLRANDVREQQRMIEREKNLRTLQENALKEELNNMYGGVDAHSSSSHLDDEFVETPMPHVMDMHQPKPAQDFAPPRAAPINTNTEIPDDESYSYSYEDEEEEERAANSTNPTRQMHTSEAHFNEEKRREIGEPSNRKSNENADEEEYSYEYSDIGGEELDPDNIEF</sequence>
<evidence type="ECO:0000256" key="6">
    <source>
        <dbReference type="ARBA" id="ARBA00023273"/>
    </source>
</evidence>
<dbReference type="EMBL" id="ACGJ01002917">
    <property type="protein sequence ID" value="EES98812.1"/>
    <property type="molecule type" value="Genomic_DNA"/>
</dbReference>
<keyword evidence="4 7" id="KW-0175">Coiled coil</keyword>
<comment type="subcellular location">
    <subcellularLocation>
        <location evidence="1">Cell projection</location>
        <location evidence="1">Cilium</location>
    </subcellularLocation>
</comment>
<dbReference type="Proteomes" id="UP000002488">
    <property type="component" value="Unassembled WGS sequence"/>
</dbReference>
<dbReference type="PANTHER" id="PTHR21547:SF0">
    <property type="entry name" value="CLUSTERIN-ASSOCIATED PROTEIN 1"/>
    <property type="match status" value="1"/>
</dbReference>
<keyword evidence="6" id="KW-0966">Cell projection</keyword>
<comment type="similarity">
    <text evidence="2">Belongs to the CLUAP1 family.</text>
</comment>
<reference evidence="9 10" key="1">
    <citation type="journal article" date="2009" name="PLoS Pathog.">
        <title>Draft genome sequencing of giardia intestinalis assemblage B isolate GS: is human giardiasis caused by two different species?</title>
        <authorList>
            <person name="Franzen O."/>
            <person name="Jerlstrom-Hultqvist J."/>
            <person name="Castro E."/>
            <person name="Sherwood E."/>
            <person name="Ankarklev J."/>
            <person name="Reiner D.S."/>
            <person name="Palm D."/>
            <person name="Andersson J.O."/>
            <person name="Andersson B."/>
            <person name="Svard S.G."/>
        </authorList>
    </citation>
    <scope>NUCLEOTIDE SEQUENCE [LARGE SCALE GENOMIC DNA]</scope>
    <source>
        <strain evidence="10">ATCC 50581 / GS clone H7</strain>
    </source>
</reference>
<dbReference type="GO" id="GO:0060271">
    <property type="term" value="P:cilium assembly"/>
    <property type="evidence" value="ECO:0007669"/>
    <property type="project" value="TreeGrafter"/>
</dbReference>
<feature type="coiled-coil region" evidence="7">
    <location>
        <begin position="177"/>
        <end position="225"/>
    </location>
</feature>
<evidence type="ECO:0000256" key="2">
    <source>
        <dbReference type="ARBA" id="ARBA00008340"/>
    </source>
</evidence>
<dbReference type="OMA" id="RKVYGNM"/>
<protein>
    <submittedName>
        <fullName evidence="9">Clusterin associated protein 1, putative</fullName>
    </submittedName>
</protein>
<evidence type="ECO:0000256" key="3">
    <source>
        <dbReference type="ARBA" id="ARBA00022794"/>
    </source>
</evidence>
<evidence type="ECO:0000313" key="10">
    <source>
        <dbReference type="Proteomes" id="UP000002488"/>
    </source>
</evidence>
<comment type="caution">
    <text evidence="9">The sequence shown here is derived from an EMBL/GenBank/DDBJ whole genome shotgun (WGS) entry which is preliminary data.</text>
</comment>
<feature type="compositionally biased region" description="Basic and acidic residues" evidence="8">
    <location>
        <begin position="382"/>
        <end position="406"/>
    </location>
</feature>
<organism evidence="9 10">
    <name type="scientific">Giardia intestinalis (strain ATCC 50581 / GS clone H7)</name>
    <name type="common">Giardia lamblia</name>
    <dbReference type="NCBI Taxonomy" id="598745"/>
    <lineage>
        <taxon>Eukaryota</taxon>
        <taxon>Metamonada</taxon>
        <taxon>Diplomonadida</taxon>
        <taxon>Hexamitidae</taxon>
        <taxon>Giardiinae</taxon>
        <taxon>Giardia</taxon>
    </lineage>
</organism>
<evidence type="ECO:0000256" key="5">
    <source>
        <dbReference type="ARBA" id="ARBA00023069"/>
    </source>
</evidence>
<dbReference type="InterPro" id="IPR019366">
    <property type="entry name" value="Clusterin-associated_protein-1"/>
</dbReference>
<gene>
    <name evidence="9" type="ORF">GL50581_4002</name>
</gene>
<dbReference type="GO" id="GO:0005815">
    <property type="term" value="C:microtubule organizing center"/>
    <property type="evidence" value="ECO:0007669"/>
    <property type="project" value="TreeGrafter"/>
</dbReference>
<proteinExistence type="inferred from homology"/>
<dbReference type="GO" id="GO:0030992">
    <property type="term" value="C:intraciliary transport particle B"/>
    <property type="evidence" value="ECO:0007669"/>
    <property type="project" value="TreeGrafter"/>
</dbReference>
<dbReference type="VEuPathDB" id="GiardiaDB:GL50581_4002"/>
<feature type="compositionally biased region" description="Acidic residues" evidence="8">
    <location>
        <begin position="421"/>
        <end position="432"/>
    </location>
</feature>
<keyword evidence="3" id="KW-0970">Cilium biogenesis/degradation</keyword>
<dbReference type="AlphaFoldDB" id="C6LYX3"/>
<evidence type="ECO:0000256" key="1">
    <source>
        <dbReference type="ARBA" id="ARBA00004138"/>
    </source>
</evidence>
<keyword evidence="5" id="KW-0969">Cilium</keyword>
<evidence type="ECO:0000256" key="7">
    <source>
        <dbReference type="SAM" id="Coils"/>
    </source>
</evidence>
<name>C6LYX3_GIAIB</name>
<dbReference type="Pfam" id="PF10234">
    <property type="entry name" value="Cluap1"/>
    <property type="match status" value="1"/>
</dbReference>
<evidence type="ECO:0000256" key="8">
    <source>
        <dbReference type="SAM" id="MobiDB-lite"/>
    </source>
</evidence>
<dbReference type="GO" id="GO:0005929">
    <property type="term" value="C:cilium"/>
    <property type="evidence" value="ECO:0007669"/>
    <property type="project" value="UniProtKB-SubCell"/>
</dbReference>
<accession>C6LYX3</accession>
<feature type="compositionally biased region" description="Polar residues" evidence="8">
    <location>
        <begin position="372"/>
        <end position="381"/>
    </location>
</feature>
<feature type="compositionally biased region" description="Acidic residues" evidence="8">
    <location>
        <begin position="352"/>
        <end position="369"/>
    </location>
</feature>
<evidence type="ECO:0000313" key="9">
    <source>
        <dbReference type="EMBL" id="EES98812.1"/>
    </source>
</evidence>
<dbReference type="OrthoDB" id="438545at2759"/>
<evidence type="ECO:0000256" key="4">
    <source>
        <dbReference type="ARBA" id="ARBA00023054"/>
    </source>
</evidence>
<feature type="region of interest" description="Disordered" evidence="8">
    <location>
        <begin position="326"/>
        <end position="432"/>
    </location>
</feature>